<dbReference type="Proteomes" id="UP000199345">
    <property type="component" value="Unassembled WGS sequence"/>
</dbReference>
<organism evidence="2 3">
    <name type="scientific">Nitrosomonas marina</name>
    <dbReference type="NCBI Taxonomy" id="917"/>
    <lineage>
        <taxon>Bacteria</taxon>
        <taxon>Pseudomonadati</taxon>
        <taxon>Pseudomonadota</taxon>
        <taxon>Betaproteobacteria</taxon>
        <taxon>Nitrosomonadales</taxon>
        <taxon>Nitrosomonadaceae</taxon>
        <taxon>Nitrosomonas</taxon>
    </lineage>
</organism>
<name>A0A1I0GG34_9PROT</name>
<keyword evidence="3" id="KW-1185">Reference proteome</keyword>
<evidence type="ECO:0000313" key="3">
    <source>
        <dbReference type="Proteomes" id="UP000199345"/>
    </source>
</evidence>
<sequence>MEDGAFRISLSRAGKKTPMAYVKLSSRYLCSTTPRNAEIHLRKLLDTLGTITDVAHVSRIDLCADFVSCENMESWNRHAWVTRGKKKDAHAVSEEFSGWSIGLGGRISCRLYDKLLEIQASGRTDLLPLWKAGGRQENEPVWRIEFQFMREVLVQYGLIGLDSVLSNLNGLWSYAVTEWLRLTIPNPDDKTRSRWPIHPLWGYISSIDWGGDGGPLSRSFKATRVPDDSRIFSLGASSIASYMAKYGITDYDEGIDRYVMDIFKYFHERGFYMGLSAEAYILEKVRLRAKEFNTLLNQSQEERQHLETQQAANAYRKAKGN</sequence>
<evidence type="ECO:0000256" key="1">
    <source>
        <dbReference type="SAM" id="MobiDB-lite"/>
    </source>
</evidence>
<dbReference type="EMBL" id="FOIA01000072">
    <property type="protein sequence ID" value="SET69965.1"/>
    <property type="molecule type" value="Genomic_DNA"/>
</dbReference>
<gene>
    <name evidence="2" type="ORF">SAMN05216326_1721</name>
</gene>
<protein>
    <recommendedName>
        <fullName evidence="4">Replication initiation factor</fullName>
    </recommendedName>
</protein>
<evidence type="ECO:0000313" key="2">
    <source>
        <dbReference type="EMBL" id="SET69965.1"/>
    </source>
</evidence>
<dbReference type="RefSeq" id="WP_177170428.1">
    <property type="nucleotide sequence ID" value="NZ_FOIA01000072.1"/>
</dbReference>
<dbReference type="AlphaFoldDB" id="A0A1I0GG34"/>
<proteinExistence type="predicted"/>
<accession>A0A1I0GG34</accession>
<evidence type="ECO:0008006" key="4">
    <source>
        <dbReference type="Google" id="ProtNLM"/>
    </source>
</evidence>
<reference evidence="3" key="1">
    <citation type="submission" date="2016-10" db="EMBL/GenBank/DDBJ databases">
        <authorList>
            <person name="Varghese N."/>
            <person name="Submissions S."/>
        </authorList>
    </citation>
    <scope>NUCLEOTIDE SEQUENCE [LARGE SCALE GENOMIC DNA]</scope>
    <source>
        <strain evidence="3">Nm71</strain>
    </source>
</reference>
<feature type="region of interest" description="Disordered" evidence="1">
    <location>
        <begin position="302"/>
        <end position="321"/>
    </location>
</feature>